<dbReference type="InterPro" id="IPR017921">
    <property type="entry name" value="Znf_CTCHY"/>
</dbReference>
<dbReference type="Pfam" id="PF14599">
    <property type="entry name" value="zinc_ribbon_6"/>
    <property type="match status" value="1"/>
</dbReference>
<feature type="domain" description="CHY-type" evidence="7">
    <location>
        <begin position="27"/>
        <end position="96"/>
    </location>
</feature>
<dbReference type="InterPro" id="IPR037275">
    <property type="entry name" value="Znf_CTCHY_sf"/>
</dbReference>
<evidence type="ECO:0000313" key="10">
    <source>
        <dbReference type="Proteomes" id="UP000242188"/>
    </source>
</evidence>
<dbReference type="GO" id="GO:0008270">
    <property type="term" value="F:zinc ion binding"/>
    <property type="evidence" value="ECO:0007669"/>
    <property type="project" value="UniProtKB-KW"/>
</dbReference>
<dbReference type="InterPro" id="IPR008913">
    <property type="entry name" value="Znf_CHY"/>
</dbReference>
<evidence type="ECO:0000256" key="1">
    <source>
        <dbReference type="ARBA" id="ARBA00022723"/>
    </source>
</evidence>
<dbReference type="InterPro" id="IPR013083">
    <property type="entry name" value="Znf_RING/FYVE/PHD"/>
</dbReference>
<evidence type="ECO:0000313" key="9">
    <source>
        <dbReference type="EMBL" id="OWF34907.1"/>
    </source>
</evidence>
<keyword evidence="1" id="KW-0479">Metal-binding</keyword>
<dbReference type="SUPFAM" id="SSF161245">
    <property type="entry name" value="Zinc hairpin stack"/>
    <property type="match status" value="1"/>
</dbReference>
<dbReference type="GO" id="GO:0006511">
    <property type="term" value="P:ubiquitin-dependent protein catabolic process"/>
    <property type="evidence" value="ECO:0007669"/>
    <property type="project" value="TreeGrafter"/>
</dbReference>
<comment type="caution">
    <text evidence="9">The sequence shown here is derived from an EMBL/GenBank/DDBJ whole genome shotgun (WGS) entry which is preliminary data.</text>
</comment>
<evidence type="ECO:0000256" key="3">
    <source>
        <dbReference type="ARBA" id="ARBA00022833"/>
    </source>
</evidence>
<dbReference type="OrthoDB" id="411372at2759"/>
<evidence type="ECO:0000259" key="6">
    <source>
        <dbReference type="PROSITE" id="PS50089"/>
    </source>
</evidence>
<dbReference type="InterPro" id="IPR001841">
    <property type="entry name" value="Znf_RING"/>
</dbReference>
<reference evidence="9 10" key="1">
    <citation type="journal article" date="2017" name="Nat. Ecol. Evol.">
        <title>Scallop genome provides insights into evolution of bilaterian karyotype and development.</title>
        <authorList>
            <person name="Wang S."/>
            <person name="Zhang J."/>
            <person name="Jiao W."/>
            <person name="Li J."/>
            <person name="Xun X."/>
            <person name="Sun Y."/>
            <person name="Guo X."/>
            <person name="Huan P."/>
            <person name="Dong B."/>
            <person name="Zhang L."/>
            <person name="Hu X."/>
            <person name="Sun X."/>
            <person name="Wang J."/>
            <person name="Zhao C."/>
            <person name="Wang Y."/>
            <person name="Wang D."/>
            <person name="Huang X."/>
            <person name="Wang R."/>
            <person name="Lv J."/>
            <person name="Li Y."/>
            <person name="Zhang Z."/>
            <person name="Liu B."/>
            <person name="Lu W."/>
            <person name="Hui Y."/>
            <person name="Liang J."/>
            <person name="Zhou Z."/>
            <person name="Hou R."/>
            <person name="Li X."/>
            <person name="Liu Y."/>
            <person name="Li H."/>
            <person name="Ning X."/>
            <person name="Lin Y."/>
            <person name="Zhao L."/>
            <person name="Xing Q."/>
            <person name="Dou J."/>
            <person name="Li Y."/>
            <person name="Mao J."/>
            <person name="Guo H."/>
            <person name="Dou H."/>
            <person name="Li T."/>
            <person name="Mu C."/>
            <person name="Jiang W."/>
            <person name="Fu Q."/>
            <person name="Fu X."/>
            <person name="Miao Y."/>
            <person name="Liu J."/>
            <person name="Yu Q."/>
            <person name="Li R."/>
            <person name="Liao H."/>
            <person name="Li X."/>
            <person name="Kong Y."/>
            <person name="Jiang Z."/>
            <person name="Chourrout D."/>
            <person name="Li R."/>
            <person name="Bao Z."/>
        </authorList>
    </citation>
    <scope>NUCLEOTIDE SEQUENCE [LARGE SCALE GENOMIC DNA]</scope>
    <source>
        <strain evidence="9 10">PY_sf001</strain>
    </source>
</reference>
<dbReference type="Gene3D" id="2.20.28.10">
    <property type="match status" value="1"/>
</dbReference>
<dbReference type="PANTHER" id="PTHR21319:SF53">
    <property type="entry name" value="RING FINGER AND CHY ZINC FINGER DOMAIN-CONTAINING PROTEIN 1"/>
    <property type="match status" value="1"/>
</dbReference>
<dbReference type="Gene3D" id="3.30.40.10">
    <property type="entry name" value="Zinc/RING finger domain, C3HC4 (zinc finger)"/>
    <property type="match status" value="1"/>
</dbReference>
<organism evidence="9 10">
    <name type="scientific">Mizuhopecten yessoensis</name>
    <name type="common">Japanese scallop</name>
    <name type="synonym">Patinopecten yessoensis</name>
    <dbReference type="NCBI Taxonomy" id="6573"/>
    <lineage>
        <taxon>Eukaryota</taxon>
        <taxon>Metazoa</taxon>
        <taxon>Spiralia</taxon>
        <taxon>Lophotrochozoa</taxon>
        <taxon>Mollusca</taxon>
        <taxon>Bivalvia</taxon>
        <taxon>Autobranchia</taxon>
        <taxon>Pteriomorphia</taxon>
        <taxon>Pectinida</taxon>
        <taxon>Pectinoidea</taxon>
        <taxon>Pectinidae</taxon>
        <taxon>Mizuhopecten</taxon>
    </lineage>
</organism>
<dbReference type="STRING" id="6573.A0A210PEK9"/>
<sequence length="302" mass="33896">MMNYSIECTAPPRSGSTSGGIMEETEESAPTVGCQHYKRKCALVSPCCKKVYTCRVCHDDEENHQLMRQEVQEVKCLLCEKVQKVAETCENENCLTVFGTYFCEKCRLYDDDNKKQFHCDKCGLCRVGGEENYFHCDTCGVCLAKELKNAHKCIEQASRSNCAICLEDLHTSRIAAHIPPCGHLIHYACFKEMLKTGNYACPTCNQSMVKMDNVWEHIDDEIAHTPMPEEYKDYIVQILCRDCHKESSILFHVLGLKCQECGSYNTCRTAGPEDAQQEDDKKPSNTDGSGDSASASNNPTTS</sequence>
<dbReference type="InterPro" id="IPR037274">
    <property type="entry name" value="Znf_CHY_sf"/>
</dbReference>
<protein>
    <submittedName>
        <fullName evidence="9">RING finger and CHY zinc finger domain-containing protein 1</fullName>
    </submittedName>
</protein>
<dbReference type="GO" id="GO:0005634">
    <property type="term" value="C:nucleus"/>
    <property type="evidence" value="ECO:0007669"/>
    <property type="project" value="TreeGrafter"/>
</dbReference>
<dbReference type="Pfam" id="PF13639">
    <property type="entry name" value="zf-RING_2"/>
    <property type="match status" value="1"/>
</dbReference>
<dbReference type="AlphaFoldDB" id="A0A210PEK9"/>
<dbReference type="SUPFAM" id="SSF161219">
    <property type="entry name" value="CHY zinc finger-like"/>
    <property type="match status" value="1"/>
</dbReference>
<feature type="domain" description="RING-type" evidence="6">
    <location>
        <begin position="162"/>
        <end position="205"/>
    </location>
</feature>
<dbReference type="GO" id="GO:0061630">
    <property type="term" value="F:ubiquitin protein ligase activity"/>
    <property type="evidence" value="ECO:0007669"/>
    <property type="project" value="TreeGrafter"/>
</dbReference>
<dbReference type="InterPro" id="IPR039512">
    <property type="entry name" value="RCHY1_zinc-ribbon"/>
</dbReference>
<dbReference type="PROSITE" id="PS50089">
    <property type="entry name" value="ZF_RING_2"/>
    <property type="match status" value="1"/>
</dbReference>
<evidence type="ECO:0000259" key="7">
    <source>
        <dbReference type="PROSITE" id="PS51266"/>
    </source>
</evidence>
<feature type="region of interest" description="Disordered" evidence="5">
    <location>
        <begin position="270"/>
        <end position="302"/>
    </location>
</feature>
<evidence type="ECO:0000256" key="2">
    <source>
        <dbReference type="ARBA" id="ARBA00022771"/>
    </source>
</evidence>
<dbReference type="Pfam" id="PF05495">
    <property type="entry name" value="zf-CHY"/>
    <property type="match status" value="1"/>
</dbReference>
<dbReference type="SMART" id="SM00184">
    <property type="entry name" value="RING"/>
    <property type="match status" value="1"/>
</dbReference>
<dbReference type="GO" id="GO:0016567">
    <property type="term" value="P:protein ubiquitination"/>
    <property type="evidence" value="ECO:0007669"/>
    <property type="project" value="TreeGrafter"/>
</dbReference>
<gene>
    <name evidence="9" type="ORF">KP79_PYT08687</name>
</gene>
<dbReference type="Proteomes" id="UP000242188">
    <property type="component" value="Unassembled WGS sequence"/>
</dbReference>
<keyword evidence="10" id="KW-1185">Reference proteome</keyword>
<proteinExistence type="predicted"/>
<name>A0A210PEK9_MIZYE</name>
<dbReference type="PROSITE" id="PS51270">
    <property type="entry name" value="ZF_CTCHY"/>
    <property type="match status" value="1"/>
</dbReference>
<dbReference type="SUPFAM" id="SSF57850">
    <property type="entry name" value="RING/U-box"/>
    <property type="match status" value="1"/>
</dbReference>
<dbReference type="PROSITE" id="PS51266">
    <property type="entry name" value="ZF_CHY"/>
    <property type="match status" value="1"/>
</dbReference>
<accession>A0A210PEK9</accession>
<feature type="domain" description="CTCHY-type" evidence="8">
    <location>
        <begin position="98"/>
        <end position="161"/>
    </location>
</feature>
<dbReference type="CDD" id="cd16464">
    <property type="entry name" value="RING-H2_Pirh2-like"/>
    <property type="match status" value="1"/>
</dbReference>
<feature type="compositionally biased region" description="Polar residues" evidence="5">
    <location>
        <begin position="285"/>
        <end position="302"/>
    </location>
</feature>
<evidence type="ECO:0000259" key="8">
    <source>
        <dbReference type="PROSITE" id="PS51270"/>
    </source>
</evidence>
<dbReference type="PANTHER" id="PTHR21319">
    <property type="entry name" value="RING FINGER AND CHY ZINC FINGER DOMAIN-CONTAINING PROTEIN 1"/>
    <property type="match status" value="1"/>
</dbReference>
<evidence type="ECO:0000256" key="5">
    <source>
        <dbReference type="SAM" id="MobiDB-lite"/>
    </source>
</evidence>
<feature type="region of interest" description="Disordered" evidence="5">
    <location>
        <begin position="1"/>
        <end position="21"/>
    </location>
</feature>
<keyword evidence="3" id="KW-0862">Zinc</keyword>
<dbReference type="EMBL" id="NEDP02076747">
    <property type="protein sequence ID" value="OWF34907.1"/>
    <property type="molecule type" value="Genomic_DNA"/>
</dbReference>
<keyword evidence="2 4" id="KW-0863">Zinc-finger</keyword>
<evidence type="ECO:0000256" key="4">
    <source>
        <dbReference type="PROSITE-ProRule" id="PRU00601"/>
    </source>
</evidence>